<evidence type="ECO:0000256" key="1">
    <source>
        <dbReference type="ARBA" id="ARBA00010876"/>
    </source>
</evidence>
<gene>
    <name evidence="3" type="ORF">EVA_10927</name>
</gene>
<evidence type="ECO:0000259" key="2">
    <source>
        <dbReference type="Pfam" id="PF00849"/>
    </source>
</evidence>
<protein>
    <submittedName>
        <fullName evidence="3">Ribosomal large subunit pseudouridine synthase D</fullName>
    </submittedName>
</protein>
<accession>J9CLI1</accession>
<evidence type="ECO:0000313" key="3">
    <source>
        <dbReference type="EMBL" id="EJX00966.1"/>
    </source>
</evidence>
<dbReference type="GO" id="GO:0009982">
    <property type="term" value="F:pseudouridine synthase activity"/>
    <property type="evidence" value="ECO:0007669"/>
    <property type="project" value="InterPro"/>
</dbReference>
<proteinExistence type="inferred from homology"/>
<dbReference type="GO" id="GO:0003723">
    <property type="term" value="F:RNA binding"/>
    <property type="evidence" value="ECO:0007669"/>
    <property type="project" value="InterPro"/>
</dbReference>
<dbReference type="Pfam" id="PF00849">
    <property type="entry name" value="PseudoU_synth_2"/>
    <property type="match status" value="1"/>
</dbReference>
<dbReference type="EMBL" id="AMCI01003152">
    <property type="protein sequence ID" value="EJX00966.1"/>
    <property type="molecule type" value="Genomic_DNA"/>
</dbReference>
<reference evidence="3" key="1">
    <citation type="journal article" date="2012" name="PLoS ONE">
        <title>Gene sets for utilization of primary and secondary nutrition supplies in the distal gut of endangered iberian lynx.</title>
        <authorList>
            <person name="Alcaide M."/>
            <person name="Messina E."/>
            <person name="Richter M."/>
            <person name="Bargiela R."/>
            <person name="Peplies J."/>
            <person name="Huws S.A."/>
            <person name="Newbold C.J."/>
            <person name="Golyshin P.N."/>
            <person name="Simon M.A."/>
            <person name="Lopez G."/>
            <person name="Yakimov M.M."/>
            <person name="Ferrer M."/>
        </authorList>
    </citation>
    <scope>NUCLEOTIDE SEQUENCE</scope>
</reference>
<dbReference type="PANTHER" id="PTHR21600">
    <property type="entry name" value="MITOCHONDRIAL RNA PSEUDOURIDINE SYNTHASE"/>
    <property type="match status" value="1"/>
</dbReference>
<dbReference type="NCBIfam" id="TIGR00005">
    <property type="entry name" value="rluA_subfam"/>
    <property type="match status" value="1"/>
</dbReference>
<dbReference type="InterPro" id="IPR050188">
    <property type="entry name" value="RluA_PseudoU_synthase"/>
</dbReference>
<comment type="caution">
    <text evidence="3">The sequence shown here is derived from an EMBL/GenBank/DDBJ whole genome shotgun (WGS) entry which is preliminary data.</text>
</comment>
<dbReference type="CDD" id="cd02869">
    <property type="entry name" value="PseudoU_synth_RluA_like"/>
    <property type="match status" value="1"/>
</dbReference>
<dbReference type="InterPro" id="IPR006225">
    <property type="entry name" value="PsdUridine_synth_RluC/D"/>
</dbReference>
<dbReference type="SUPFAM" id="SSF55120">
    <property type="entry name" value="Pseudouridine synthase"/>
    <property type="match status" value="1"/>
</dbReference>
<dbReference type="AlphaFoldDB" id="J9CLI1"/>
<dbReference type="SUPFAM" id="SSF55174">
    <property type="entry name" value="Alpha-L RNA-binding motif"/>
    <property type="match status" value="1"/>
</dbReference>
<dbReference type="PANTHER" id="PTHR21600:SF44">
    <property type="entry name" value="RIBOSOMAL LARGE SUBUNIT PSEUDOURIDINE SYNTHASE D"/>
    <property type="match status" value="1"/>
</dbReference>
<dbReference type="CDD" id="cd00165">
    <property type="entry name" value="S4"/>
    <property type="match status" value="1"/>
</dbReference>
<dbReference type="Gene3D" id="3.30.2350.10">
    <property type="entry name" value="Pseudouridine synthase"/>
    <property type="match status" value="1"/>
</dbReference>
<dbReference type="GO" id="GO:0000455">
    <property type="term" value="P:enzyme-directed rRNA pseudouridine synthesis"/>
    <property type="evidence" value="ECO:0007669"/>
    <property type="project" value="TreeGrafter"/>
</dbReference>
<name>J9CLI1_9ZZZZ</name>
<dbReference type="InterPro" id="IPR006145">
    <property type="entry name" value="PsdUridine_synth_RsuA/RluA"/>
</dbReference>
<sequence length="303" mass="35059">MFAVNEPAELMEFLMRKMDGISRNKVKTMLTNRVVLVDNVITTQYNFALKPGMKVQVSKAKHNHEFRHPLLKLVYEDAYLIVVEKKEGLLSVSTERQKERTAQHILNEYVKRTHRNNRVFVVHRLDRETSGLMMYAKDEITQHTLRDNWQEIVTDRRYVSIVQGEMEKDFGTVESWLTDRKLYVSSSPVDDGVGRHAVTHYRTIKRANGYSMVELNLETGRKNQIRVHMSDLGHPVVGDERYGSDCNPLGRLALHAFKLCFYHPVTGEPMEFETPYPSTFRALMLRKPQGQGPKPEPAAETEI</sequence>
<organism evidence="3">
    <name type="scientific">gut metagenome</name>
    <dbReference type="NCBI Taxonomy" id="749906"/>
    <lineage>
        <taxon>unclassified sequences</taxon>
        <taxon>metagenomes</taxon>
        <taxon>organismal metagenomes</taxon>
    </lineage>
</organism>
<feature type="domain" description="Pseudouridine synthase RsuA/RluA-like" evidence="2">
    <location>
        <begin position="79"/>
        <end position="230"/>
    </location>
</feature>
<comment type="similarity">
    <text evidence="1">Belongs to the pseudouridine synthase RluA family.</text>
</comment>
<dbReference type="PROSITE" id="PS50889">
    <property type="entry name" value="S4"/>
    <property type="match status" value="1"/>
</dbReference>
<dbReference type="InterPro" id="IPR020103">
    <property type="entry name" value="PsdUridine_synth_cat_dom_sf"/>
</dbReference>